<dbReference type="PANTHER" id="PTHR46797:SF1">
    <property type="entry name" value="METHYLPHOSPHONATE SYNTHASE"/>
    <property type="match status" value="1"/>
</dbReference>
<dbReference type="RefSeq" id="WP_184529411.1">
    <property type="nucleotide sequence ID" value="NZ_JACHGK010000022.1"/>
</dbReference>
<accession>A0A7X0LX67</accession>
<comment type="caution">
    <text evidence="3">The sequence shown here is derived from an EMBL/GenBank/DDBJ whole genome shotgun (WGS) entry which is preliminary data.</text>
</comment>
<organism evidence="3 4">
    <name type="scientific">Bacillus benzoevorans</name>
    <dbReference type="NCBI Taxonomy" id="1456"/>
    <lineage>
        <taxon>Bacteria</taxon>
        <taxon>Bacillati</taxon>
        <taxon>Bacillota</taxon>
        <taxon>Bacilli</taxon>
        <taxon>Bacillales</taxon>
        <taxon>Bacillaceae</taxon>
        <taxon>Bacillus</taxon>
    </lineage>
</organism>
<dbReference type="GO" id="GO:0003700">
    <property type="term" value="F:DNA-binding transcription factor activity"/>
    <property type="evidence" value="ECO:0007669"/>
    <property type="project" value="TreeGrafter"/>
</dbReference>
<dbReference type="InterPro" id="IPR001387">
    <property type="entry name" value="Cro/C1-type_HTH"/>
</dbReference>
<dbReference type="GO" id="GO:0003677">
    <property type="term" value="F:DNA binding"/>
    <property type="evidence" value="ECO:0007669"/>
    <property type="project" value="UniProtKB-KW"/>
</dbReference>
<dbReference type="AlphaFoldDB" id="A0A7X0LX67"/>
<name>A0A7X0LX67_9BACI</name>
<sequence>MEAEKWGRRIRAFRKLKGYTQEGFAKELGVSISVIGEIERGNRMPETQLIEQIIDVLHISKNELAPPEGESGAE</sequence>
<dbReference type="GO" id="GO:0005829">
    <property type="term" value="C:cytosol"/>
    <property type="evidence" value="ECO:0007669"/>
    <property type="project" value="TreeGrafter"/>
</dbReference>
<proteinExistence type="predicted"/>
<keyword evidence="1" id="KW-0238">DNA-binding</keyword>
<gene>
    <name evidence="3" type="ORF">HNR53_004129</name>
</gene>
<dbReference type="PROSITE" id="PS50943">
    <property type="entry name" value="HTH_CROC1"/>
    <property type="match status" value="1"/>
</dbReference>
<dbReference type="PANTHER" id="PTHR46797">
    <property type="entry name" value="HTH-TYPE TRANSCRIPTIONAL REGULATOR"/>
    <property type="match status" value="1"/>
</dbReference>
<evidence type="ECO:0000313" key="3">
    <source>
        <dbReference type="EMBL" id="MBB6447448.1"/>
    </source>
</evidence>
<dbReference type="Gene3D" id="1.10.260.40">
    <property type="entry name" value="lambda repressor-like DNA-binding domains"/>
    <property type="match status" value="1"/>
</dbReference>
<reference evidence="3 4" key="1">
    <citation type="submission" date="2020-08" db="EMBL/GenBank/DDBJ databases">
        <title>Genomic Encyclopedia of Type Strains, Phase IV (KMG-IV): sequencing the most valuable type-strain genomes for metagenomic binning, comparative biology and taxonomic classification.</title>
        <authorList>
            <person name="Goeker M."/>
        </authorList>
    </citation>
    <scope>NUCLEOTIDE SEQUENCE [LARGE SCALE GENOMIC DNA]</scope>
    <source>
        <strain evidence="3 4">DSM 5391</strain>
    </source>
</reference>
<dbReference type="EMBL" id="JACHGK010000022">
    <property type="protein sequence ID" value="MBB6447448.1"/>
    <property type="molecule type" value="Genomic_DNA"/>
</dbReference>
<keyword evidence="4" id="KW-1185">Reference proteome</keyword>
<evidence type="ECO:0000313" key="4">
    <source>
        <dbReference type="Proteomes" id="UP000531594"/>
    </source>
</evidence>
<evidence type="ECO:0000259" key="2">
    <source>
        <dbReference type="PROSITE" id="PS50943"/>
    </source>
</evidence>
<feature type="domain" description="HTH cro/C1-type" evidence="2">
    <location>
        <begin position="10"/>
        <end position="64"/>
    </location>
</feature>
<protein>
    <submittedName>
        <fullName evidence="3">Transcriptional regulator with XRE-family HTH domain</fullName>
    </submittedName>
</protein>
<dbReference type="SMART" id="SM00530">
    <property type="entry name" value="HTH_XRE"/>
    <property type="match status" value="1"/>
</dbReference>
<evidence type="ECO:0000256" key="1">
    <source>
        <dbReference type="ARBA" id="ARBA00023125"/>
    </source>
</evidence>
<dbReference type="Proteomes" id="UP000531594">
    <property type="component" value="Unassembled WGS sequence"/>
</dbReference>
<dbReference type="CDD" id="cd00093">
    <property type="entry name" value="HTH_XRE"/>
    <property type="match status" value="1"/>
</dbReference>
<dbReference type="InterPro" id="IPR050807">
    <property type="entry name" value="TransReg_Diox_bact_type"/>
</dbReference>
<dbReference type="Pfam" id="PF01381">
    <property type="entry name" value="HTH_3"/>
    <property type="match status" value="1"/>
</dbReference>
<dbReference type="SUPFAM" id="SSF47413">
    <property type="entry name" value="lambda repressor-like DNA-binding domains"/>
    <property type="match status" value="1"/>
</dbReference>
<dbReference type="InterPro" id="IPR010982">
    <property type="entry name" value="Lambda_DNA-bd_dom_sf"/>
</dbReference>